<dbReference type="Pfam" id="PF07739">
    <property type="entry name" value="TipAS"/>
    <property type="match status" value="1"/>
</dbReference>
<dbReference type="PROSITE" id="PS50937">
    <property type="entry name" value="HTH_MERR_2"/>
    <property type="match status" value="1"/>
</dbReference>
<dbReference type="InterPro" id="IPR000551">
    <property type="entry name" value="MerR-type_HTH_dom"/>
</dbReference>
<name>A0A1N7AE36_9BACI</name>
<dbReference type="EMBL" id="FTLX01000007">
    <property type="protein sequence ID" value="SIR37316.1"/>
    <property type="molecule type" value="Genomic_DNA"/>
</dbReference>
<feature type="domain" description="HTH merR-type" evidence="5">
    <location>
        <begin position="1"/>
        <end position="71"/>
    </location>
</feature>
<accession>A0A1N7AE36</accession>
<dbReference type="EMBL" id="MWSK01000007">
    <property type="protein sequence ID" value="OXS75788.1"/>
    <property type="molecule type" value="Genomic_DNA"/>
</dbReference>
<dbReference type="InterPro" id="IPR036244">
    <property type="entry name" value="TipA-like_antibiotic-bd"/>
</dbReference>
<dbReference type="Proteomes" id="UP000215545">
    <property type="component" value="Unassembled WGS sequence"/>
</dbReference>
<keyword evidence="1" id="KW-0805">Transcription regulation</keyword>
<keyword evidence="3" id="KW-0010">Activator</keyword>
<dbReference type="AlphaFoldDB" id="A0A1N7AE36"/>
<protein>
    <submittedName>
        <fullName evidence="7">DNA-binding transcriptional regulator, MerR family</fullName>
    </submittedName>
    <submittedName>
        <fullName evidence="6">MerR family transcriptional regulator</fullName>
    </submittedName>
</protein>
<dbReference type="InterPro" id="IPR009061">
    <property type="entry name" value="DNA-bd_dom_put_sf"/>
</dbReference>
<keyword evidence="2 7" id="KW-0238">DNA-binding</keyword>
<proteinExistence type="predicted"/>
<dbReference type="STRING" id="1017273.SAMN05443094_107173"/>
<dbReference type="GO" id="GO:0003700">
    <property type="term" value="F:DNA-binding transcription factor activity"/>
    <property type="evidence" value="ECO:0007669"/>
    <property type="project" value="InterPro"/>
</dbReference>
<evidence type="ECO:0000256" key="1">
    <source>
        <dbReference type="ARBA" id="ARBA00023015"/>
    </source>
</evidence>
<organism evidence="7 8">
    <name type="scientific">Domibacillus enclensis</name>
    <dbReference type="NCBI Taxonomy" id="1017273"/>
    <lineage>
        <taxon>Bacteria</taxon>
        <taxon>Bacillati</taxon>
        <taxon>Bacillota</taxon>
        <taxon>Bacilli</taxon>
        <taxon>Bacillales</taxon>
        <taxon>Bacillaceae</taxon>
        <taxon>Domibacillus</taxon>
    </lineage>
</organism>
<keyword evidence="9" id="KW-1185">Reference proteome</keyword>
<evidence type="ECO:0000313" key="9">
    <source>
        <dbReference type="Proteomes" id="UP000215545"/>
    </source>
</evidence>
<dbReference type="GO" id="GO:0003677">
    <property type="term" value="F:DNA binding"/>
    <property type="evidence" value="ECO:0007669"/>
    <property type="project" value="UniProtKB-KW"/>
</dbReference>
<keyword evidence="4" id="KW-0804">Transcription</keyword>
<dbReference type="RefSeq" id="WP_045849474.1">
    <property type="nucleotide sequence ID" value="NZ_FTLX01000007.1"/>
</dbReference>
<evidence type="ECO:0000313" key="7">
    <source>
        <dbReference type="EMBL" id="SIR37316.1"/>
    </source>
</evidence>
<dbReference type="InterPro" id="IPR012925">
    <property type="entry name" value="TipAS_dom"/>
</dbReference>
<evidence type="ECO:0000313" key="8">
    <source>
        <dbReference type="Proteomes" id="UP000186385"/>
    </source>
</evidence>
<evidence type="ECO:0000256" key="2">
    <source>
        <dbReference type="ARBA" id="ARBA00023125"/>
    </source>
</evidence>
<reference evidence="9" key="2">
    <citation type="submission" date="2017-03" db="EMBL/GenBank/DDBJ databases">
        <title>Bacillus sp. V-88(T) DSM27956, whole genome shotgun sequencing project.</title>
        <authorList>
            <person name="Dastager S.G."/>
            <person name="Neurgaonkar P.S."/>
            <person name="Dharne M.S."/>
        </authorList>
    </citation>
    <scope>NUCLEOTIDE SEQUENCE [LARGE SCALE GENOMIC DNA]</scope>
    <source>
        <strain evidence="9">DSM 25145</strain>
    </source>
</reference>
<dbReference type="PRINTS" id="PR00040">
    <property type="entry name" value="HTHMERR"/>
</dbReference>
<dbReference type="Pfam" id="PF13411">
    <property type="entry name" value="MerR_1"/>
    <property type="match status" value="1"/>
</dbReference>
<sequence>MEYTIKKLAQLSGVTVRTLRYYDQIGLLKPARINSSGYRIYGEAGVDRLQHILFYRELEVPLESIQVILDDPAFDKTAALQSHYTKLQQKRDRLDTILATIEKTIAYQERGIPMQDNEKFNGMKEKMIEENERTYGADIREKYGDEVINASNTKLRGLSQEKYEAMQALEHNLLSLLQQAYATGDPSSEDAQELAARHKEWLLYSWPSYSKKAHAGLAEMYVADERFTAYYDQHVKGGTAFLRDAILIYTGVSSD</sequence>
<dbReference type="InterPro" id="IPR047057">
    <property type="entry name" value="MerR_fam"/>
</dbReference>
<dbReference type="Gene3D" id="1.10.490.50">
    <property type="entry name" value="Antibiotic binding domain of TipA-like multidrug resistance regulators"/>
    <property type="match status" value="1"/>
</dbReference>
<dbReference type="SUPFAM" id="SSF89082">
    <property type="entry name" value="Antibiotic binding domain of TipA-like multidrug resistance regulators"/>
    <property type="match status" value="1"/>
</dbReference>
<dbReference type="SMART" id="SM00422">
    <property type="entry name" value="HTH_MERR"/>
    <property type="match status" value="1"/>
</dbReference>
<dbReference type="Gene3D" id="1.10.1660.10">
    <property type="match status" value="1"/>
</dbReference>
<evidence type="ECO:0000256" key="4">
    <source>
        <dbReference type="ARBA" id="ARBA00023163"/>
    </source>
</evidence>
<dbReference type="Proteomes" id="UP000186385">
    <property type="component" value="Unassembled WGS sequence"/>
</dbReference>
<evidence type="ECO:0000259" key="5">
    <source>
        <dbReference type="PROSITE" id="PS50937"/>
    </source>
</evidence>
<dbReference type="OrthoDB" id="9814833at2"/>
<evidence type="ECO:0000256" key="3">
    <source>
        <dbReference type="ARBA" id="ARBA00023159"/>
    </source>
</evidence>
<dbReference type="PANTHER" id="PTHR30204:SF90">
    <property type="entry name" value="HTH-TYPE TRANSCRIPTIONAL ACTIVATOR MTA"/>
    <property type="match status" value="1"/>
</dbReference>
<dbReference type="SUPFAM" id="SSF46955">
    <property type="entry name" value="Putative DNA-binding domain"/>
    <property type="match status" value="1"/>
</dbReference>
<reference evidence="6" key="3">
    <citation type="submission" date="2017-03" db="EMBL/GenBank/DDBJ databases">
        <authorList>
            <person name="Dastager S.G."/>
            <person name="Neurgaonkar P.S."/>
            <person name="Dharne M.S."/>
        </authorList>
    </citation>
    <scope>NUCLEOTIDE SEQUENCE</scope>
    <source>
        <strain evidence="6">DSM 25145</strain>
    </source>
</reference>
<reference evidence="7 8" key="1">
    <citation type="submission" date="2017-01" db="EMBL/GenBank/DDBJ databases">
        <authorList>
            <person name="Mah S.A."/>
            <person name="Swanson W.J."/>
            <person name="Moy G.W."/>
            <person name="Vacquier V.D."/>
        </authorList>
    </citation>
    <scope>NUCLEOTIDE SEQUENCE [LARGE SCALE GENOMIC DNA]</scope>
    <source>
        <strain evidence="7 8">NIO-1016</strain>
    </source>
</reference>
<gene>
    <name evidence="6" type="ORF">B1B05_14760</name>
    <name evidence="7" type="ORF">SAMN05443094_107173</name>
</gene>
<dbReference type="PANTHER" id="PTHR30204">
    <property type="entry name" value="REDOX-CYCLING DRUG-SENSING TRANSCRIPTIONAL ACTIVATOR SOXR"/>
    <property type="match status" value="1"/>
</dbReference>
<dbReference type="CDD" id="cd01106">
    <property type="entry name" value="HTH_TipAL-Mta"/>
    <property type="match status" value="1"/>
</dbReference>
<evidence type="ECO:0000313" key="6">
    <source>
        <dbReference type="EMBL" id="OXS75788.1"/>
    </source>
</evidence>